<keyword evidence="6" id="KW-1185">Reference proteome</keyword>
<dbReference type="Gene3D" id="2.60.40.1240">
    <property type="match status" value="1"/>
</dbReference>
<dbReference type="Proteomes" id="UP001589862">
    <property type="component" value="Unassembled WGS sequence"/>
</dbReference>
<gene>
    <name evidence="5" type="ORF">ACFFFR_11510</name>
</gene>
<keyword evidence="1 3" id="KW-0732">Signal</keyword>
<feature type="chain" id="PRO_5047184408" evidence="3">
    <location>
        <begin position="20"/>
        <end position="211"/>
    </location>
</feature>
<evidence type="ECO:0000259" key="4">
    <source>
        <dbReference type="Pfam" id="PF16729"/>
    </source>
</evidence>
<name>A0ABV6PCY9_9MICC</name>
<reference evidence="5 6" key="1">
    <citation type="submission" date="2024-09" db="EMBL/GenBank/DDBJ databases">
        <authorList>
            <person name="Sun Q."/>
            <person name="Mori K."/>
        </authorList>
    </citation>
    <scope>NUCLEOTIDE SEQUENCE [LARGE SCALE GENOMIC DNA]</scope>
    <source>
        <strain evidence="5 6">NCAIM B.02604</strain>
    </source>
</reference>
<feature type="domain" description="DUF5067" evidence="4">
    <location>
        <begin position="123"/>
        <end position="197"/>
    </location>
</feature>
<protein>
    <submittedName>
        <fullName evidence="5">DUF5067 domain-containing protein</fullName>
    </submittedName>
</protein>
<evidence type="ECO:0000256" key="2">
    <source>
        <dbReference type="SAM" id="MobiDB-lite"/>
    </source>
</evidence>
<dbReference type="InterPro" id="IPR029050">
    <property type="entry name" value="Immunoprotect_excell_Ig-like"/>
</dbReference>
<sequence>MKKTKLAIAATALVFGLTACIPAPGPSGGETTPPPAGGGETSPGGGGGVVSPAPGGGENSPGGGESSPAPDGGENSPGGGGEGPATNEAKFGDTYRWEDGLEITIGKPTDAEFANKYEEERATGDVVAFSVSVTNGSDENIEASRVNMKVVSDGSEASTFYGSNYRSPSSSIRPGKSLKWNVAYEVADKSDLEMEVSFYDQVHEEVFFTQE</sequence>
<evidence type="ECO:0000256" key="1">
    <source>
        <dbReference type="ARBA" id="ARBA00022729"/>
    </source>
</evidence>
<dbReference type="EMBL" id="JBHLUB010000032">
    <property type="protein sequence ID" value="MFC0582994.1"/>
    <property type="molecule type" value="Genomic_DNA"/>
</dbReference>
<feature type="compositionally biased region" description="Gly residues" evidence="2">
    <location>
        <begin position="37"/>
        <end position="65"/>
    </location>
</feature>
<dbReference type="Pfam" id="PF16729">
    <property type="entry name" value="DUF5067"/>
    <property type="match status" value="1"/>
</dbReference>
<feature type="region of interest" description="Disordered" evidence="2">
    <location>
        <begin position="23"/>
        <end position="95"/>
    </location>
</feature>
<dbReference type="RefSeq" id="WP_377460600.1">
    <property type="nucleotide sequence ID" value="NZ_JBHLUB010000032.1"/>
</dbReference>
<feature type="signal peptide" evidence="3">
    <location>
        <begin position="1"/>
        <end position="19"/>
    </location>
</feature>
<evidence type="ECO:0000313" key="5">
    <source>
        <dbReference type="EMBL" id="MFC0582994.1"/>
    </source>
</evidence>
<accession>A0ABV6PCY9</accession>
<evidence type="ECO:0000313" key="6">
    <source>
        <dbReference type="Proteomes" id="UP001589862"/>
    </source>
</evidence>
<dbReference type="InterPro" id="IPR031989">
    <property type="entry name" value="DUF5067"/>
</dbReference>
<proteinExistence type="predicted"/>
<organism evidence="5 6">
    <name type="scientific">Micrococcoides hystricis</name>
    <dbReference type="NCBI Taxonomy" id="1572761"/>
    <lineage>
        <taxon>Bacteria</taxon>
        <taxon>Bacillati</taxon>
        <taxon>Actinomycetota</taxon>
        <taxon>Actinomycetes</taxon>
        <taxon>Micrococcales</taxon>
        <taxon>Micrococcaceae</taxon>
        <taxon>Micrococcoides</taxon>
    </lineage>
</organism>
<evidence type="ECO:0000256" key="3">
    <source>
        <dbReference type="SAM" id="SignalP"/>
    </source>
</evidence>
<comment type="caution">
    <text evidence="5">The sequence shown here is derived from an EMBL/GenBank/DDBJ whole genome shotgun (WGS) entry which is preliminary data.</text>
</comment>
<dbReference type="PROSITE" id="PS51257">
    <property type="entry name" value="PROKAR_LIPOPROTEIN"/>
    <property type="match status" value="1"/>
</dbReference>